<dbReference type="OrthoDB" id="978006at2"/>
<keyword evidence="3" id="KW-1185">Reference proteome</keyword>
<sequence length="240" mass="27705">MKKLLLLLIIAISTLQVTYGQFNAKKFTSDLFILDEYIKRQNKGINFKDTKSYTGTPYNNANYLLGSIYKEGKLLAENIALRYNAIADEMEVKESLTTDDEDAKVLTKSQDIFVKIGLDIYVFVPYQGGVEEGGYFQVMYEGTQVDFYKKHIKDFDEAKKATSTLTRDIPASFTDEPVYYLVTKTGKFYQFPKSRNKKLKVFGEKEKEMKKWVKANQLDINLEKDLLRAVKHFETLDAPK</sequence>
<evidence type="ECO:0000313" key="2">
    <source>
        <dbReference type="EMBL" id="GER60446.1"/>
    </source>
</evidence>
<evidence type="ECO:0000256" key="1">
    <source>
        <dbReference type="SAM" id="SignalP"/>
    </source>
</evidence>
<keyword evidence="1" id="KW-0732">Signal</keyword>
<name>A0A5J4IZN9_9FLAO</name>
<dbReference type="EMBL" id="BKCG01000007">
    <property type="protein sequence ID" value="GER60446.1"/>
    <property type="molecule type" value="Genomic_DNA"/>
</dbReference>
<reference evidence="2 3" key="1">
    <citation type="submission" date="2019-08" db="EMBL/GenBank/DDBJ databases">
        <title>Draft genome sequence of Ulvibacter marinus type strain NBRC 109484.</title>
        <authorList>
            <person name="Kawano K."/>
            <person name="Ushijima N."/>
            <person name="Kihara M."/>
            <person name="Itoh H."/>
        </authorList>
    </citation>
    <scope>NUCLEOTIDE SEQUENCE [LARGE SCALE GENOMIC DNA]</scope>
    <source>
        <strain evidence="2 3">NBRC 109484</strain>
    </source>
</reference>
<dbReference type="RefSeq" id="WP_151674880.1">
    <property type="nucleotide sequence ID" value="NZ_BKCG01000007.1"/>
</dbReference>
<feature type="chain" id="PRO_5023892661" description="GLPGLI family protein" evidence="1">
    <location>
        <begin position="20"/>
        <end position="240"/>
    </location>
</feature>
<comment type="caution">
    <text evidence="2">The sequence shown here is derived from an EMBL/GenBank/DDBJ whole genome shotgun (WGS) entry which is preliminary data.</text>
</comment>
<protein>
    <recommendedName>
        <fullName evidence="4">GLPGLI family protein</fullName>
    </recommendedName>
</protein>
<gene>
    <name evidence="2" type="ORF">ULMA_25540</name>
</gene>
<proteinExistence type="predicted"/>
<evidence type="ECO:0000313" key="3">
    <source>
        <dbReference type="Proteomes" id="UP000326509"/>
    </source>
</evidence>
<evidence type="ECO:0008006" key="4">
    <source>
        <dbReference type="Google" id="ProtNLM"/>
    </source>
</evidence>
<feature type="signal peptide" evidence="1">
    <location>
        <begin position="1"/>
        <end position="19"/>
    </location>
</feature>
<accession>A0A5J4IZN9</accession>
<dbReference type="AlphaFoldDB" id="A0A5J4IZN9"/>
<organism evidence="2 3">
    <name type="scientific">Patiriisocius marinus</name>
    <dbReference type="NCBI Taxonomy" id="1397112"/>
    <lineage>
        <taxon>Bacteria</taxon>
        <taxon>Pseudomonadati</taxon>
        <taxon>Bacteroidota</taxon>
        <taxon>Flavobacteriia</taxon>
        <taxon>Flavobacteriales</taxon>
        <taxon>Flavobacteriaceae</taxon>
        <taxon>Patiriisocius</taxon>
    </lineage>
</organism>
<dbReference type="Proteomes" id="UP000326509">
    <property type="component" value="Unassembled WGS sequence"/>
</dbReference>